<gene>
    <name evidence="2" type="ORF">PRZ03_05450</name>
</gene>
<evidence type="ECO:0000313" key="2">
    <source>
        <dbReference type="EMBL" id="MDC8771010.1"/>
    </source>
</evidence>
<keyword evidence="1" id="KW-0732">Signal</keyword>
<protein>
    <recommendedName>
        <fullName evidence="4">PBP domain-containing protein</fullName>
    </recommendedName>
</protein>
<keyword evidence="3" id="KW-1185">Reference proteome</keyword>
<dbReference type="RefSeq" id="WP_273599372.1">
    <property type="nucleotide sequence ID" value="NZ_JAQQXT010000003.1"/>
</dbReference>
<proteinExistence type="predicted"/>
<sequence>MNIIRTSAIAMACLAAIGSAHALTPSEVVAARTAGTLKEIKITGASALRLALGGFIQADLADVYPAGHPKAGQPSLDVFYNDAAGANHRAYSFLLKTAVGGWPVGTPVLITKRDQGGSGQGVGPLITADATQLHMKVDATCTTPAGSVSPATDIQKPGFLCAGTVAGMADAGLSDVEPSLLENSINAGLGRSVANLDSVGFVQNIFGVAVNKNLYLALQKTQGLVPVTATAIDESAAKQPSLPIPFVRGVLTGQLQGSTTAKKGWNLVVDATADANAVNKKVNVCRRAASSGTQAASNAFFAQNPCGGGDKYPVAGPALSTGGTTGVLGALGSAAYKADTSTGGVETCLGTTVQNIVGAYGLAVIGRENNPTPNVNGVVGDKGYRYVKLNNVAPERANVVDGSYEFVYESTMQWAKSGANAPAGDKLTLLQLLRNNMGKAAVLSGLDVDFQAGLAAVPASFTGAWADLPKATRDFTSHSSRKSAASCTAVTTQY</sequence>
<organism evidence="2 3">
    <name type="scientific">Roseateles albus</name>
    <dbReference type="NCBI Taxonomy" id="2987525"/>
    <lineage>
        <taxon>Bacteria</taxon>
        <taxon>Pseudomonadati</taxon>
        <taxon>Pseudomonadota</taxon>
        <taxon>Betaproteobacteria</taxon>
        <taxon>Burkholderiales</taxon>
        <taxon>Sphaerotilaceae</taxon>
        <taxon>Roseateles</taxon>
    </lineage>
</organism>
<reference evidence="2 3" key="1">
    <citation type="submission" date="2022-10" db="EMBL/GenBank/DDBJ databases">
        <title>Paucibacter sp. hw1 Genome sequencing.</title>
        <authorList>
            <person name="Park S."/>
        </authorList>
    </citation>
    <scope>NUCLEOTIDE SEQUENCE [LARGE SCALE GENOMIC DNA]</scope>
    <source>
        <strain evidence="3">hw1</strain>
    </source>
</reference>
<evidence type="ECO:0000313" key="3">
    <source>
        <dbReference type="Proteomes" id="UP001221189"/>
    </source>
</evidence>
<evidence type="ECO:0000256" key="1">
    <source>
        <dbReference type="SAM" id="SignalP"/>
    </source>
</evidence>
<feature type="signal peptide" evidence="1">
    <location>
        <begin position="1"/>
        <end position="22"/>
    </location>
</feature>
<feature type="chain" id="PRO_5046862438" description="PBP domain-containing protein" evidence="1">
    <location>
        <begin position="23"/>
        <end position="494"/>
    </location>
</feature>
<name>A0ABT5KB37_9BURK</name>
<comment type="caution">
    <text evidence="2">The sequence shown here is derived from an EMBL/GenBank/DDBJ whole genome shotgun (WGS) entry which is preliminary data.</text>
</comment>
<dbReference type="Proteomes" id="UP001221189">
    <property type="component" value="Unassembled WGS sequence"/>
</dbReference>
<evidence type="ECO:0008006" key="4">
    <source>
        <dbReference type="Google" id="ProtNLM"/>
    </source>
</evidence>
<dbReference type="EMBL" id="JAQQXT010000003">
    <property type="protein sequence ID" value="MDC8771010.1"/>
    <property type="molecule type" value="Genomic_DNA"/>
</dbReference>
<accession>A0ABT5KB37</accession>